<dbReference type="RefSeq" id="WP_004445008.1">
    <property type="nucleotide sequence ID" value="NC_022545.1"/>
</dbReference>
<evidence type="ECO:0000256" key="3">
    <source>
        <dbReference type="ARBA" id="ARBA00023125"/>
    </source>
</evidence>
<dbReference type="SUPFAM" id="SSF51182">
    <property type="entry name" value="RmlC-like cupins"/>
    <property type="match status" value="1"/>
</dbReference>
<dbReference type="CDD" id="cd06124">
    <property type="entry name" value="cupin_NimR-like_N"/>
    <property type="match status" value="1"/>
</dbReference>
<dbReference type="SUPFAM" id="SSF46689">
    <property type="entry name" value="Homeodomain-like"/>
    <property type="match status" value="1"/>
</dbReference>
<dbReference type="PANTHER" id="PTHR11019:SF159">
    <property type="entry name" value="TRANSCRIPTIONAL REGULATOR-RELATED"/>
    <property type="match status" value="1"/>
</dbReference>
<name>A0A1L9C9H8_9HYPH</name>
<dbReference type="GO" id="GO:0003700">
    <property type="term" value="F:DNA-binding transcription factor activity"/>
    <property type="evidence" value="ECO:0007669"/>
    <property type="project" value="InterPro"/>
</dbReference>
<dbReference type="InterPro" id="IPR003313">
    <property type="entry name" value="AraC-bd"/>
</dbReference>
<keyword evidence="5" id="KW-0804">Transcription</keyword>
<dbReference type="GeneID" id="61456559"/>
<dbReference type="SMART" id="SM00342">
    <property type="entry name" value="HTH_ARAC"/>
    <property type="match status" value="1"/>
</dbReference>
<keyword evidence="1" id="KW-0678">Repressor</keyword>
<protein>
    <submittedName>
        <fullName evidence="8">AraC family transcriptional regulator</fullName>
    </submittedName>
    <submittedName>
        <fullName evidence="7">DNA-binding domain-containing protein, AraC-type</fullName>
    </submittedName>
</protein>
<keyword evidence="2" id="KW-0805">Transcription regulation</keyword>
<dbReference type="Pfam" id="PF02311">
    <property type="entry name" value="AraC_binding"/>
    <property type="match status" value="1"/>
</dbReference>
<evidence type="ECO:0000313" key="10">
    <source>
        <dbReference type="Proteomes" id="UP000500870"/>
    </source>
</evidence>
<proteinExistence type="predicted"/>
<dbReference type="InterPro" id="IPR020449">
    <property type="entry name" value="Tscrpt_reg_AraC-type_HTH"/>
</dbReference>
<keyword evidence="3 7" id="KW-0238">DNA-binding</keyword>
<dbReference type="EMBL" id="CP050899">
    <property type="protein sequence ID" value="QIX23219.1"/>
    <property type="molecule type" value="Genomic_DNA"/>
</dbReference>
<reference evidence="7" key="2">
    <citation type="submission" date="2013-08" db="EMBL/GenBank/DDBJ databases">
        <authorList>
            <person name="Sundararajan A."/>
        </authorList>
    </citation>
    <scope>NUCLEOTIDE SEQUENCE</scope>
    <source>
        <strain evidence="7">IRBG74</strain>
    </source>
</reference>
<accession>U4PY53</accession>
<evidence type="ECO:0000256" key="5">
    <source>
        <dbReference type="ARBA" id="ARBA00023163"/>
    </source>
</evidence>
<evidence type="ECO:0000256" key="2">
    <source>
        <dbReference type="ARBA" id="ARBA00023015"/>
    </source>
</evidence>
<accession>A0A1L9C9H8</accession>
<evidence type="ECO:0000256" key="1">
    <source>
        <dbReference type="ARBA" id="ARBA00022491"/>
    </source>
</evidence>
<dbReference type="AlphaFoldDB" id="A0A1L9C9H8"/>
<dbReference type="Gene3D" id="2.60.120.10">
    <property type="entry name" value="Jelly Rolls"/>
    <property type="match status" value="1"/>
</dbReference>
<dbReference type="PRINTS" id="PR00032">
    <property type="entry name" value="HTHARAC"/>
</dbReference>
<evidence type="ECO:0000256" key="4">
    <source>
        <dbReference type="ARBA" id="ARBA00023159"/>
    </source>
</evidence>
<reference evidence="7 9" key="1">
    <citation type="journal article" date="2013" name="Genome Announc.">
        <title>Complete Genome Sequence of the Sesbania Symbiont and Rice Growth-Promoting Endophyte Rhizobium sp. Strain IRBG74.</title>
        <authorList>
            <person name="Crook M.B."/>
            <person name="Mitra S."/>
            <person name="Ane J.M."/>
            <person name="Sadowsky M.J."/>
            <person name="Gyaneshwar P."/>
        </authorList>
    </citation>
    <scope>NUCLEOTIDE SEQUENCE [LARGE SCALE GENOMIC DNA]</scope>
    <source>
        <strain evidence="7 9">IRBG74</strain>
    </source>
</reference>
<sequence>MAKIKSRQTVGVTLEEHERSLKLIDGTNEPVLALHRIYPTGHRTPPHNHSRVQIWCARRGVVLVSTADGRWMIPPGHGLLIPAGLQHEAEVISNVEMHSIYVHPDLFQATSPRVVEITDLASSLISELLAEEHQPAAFHRQGLVRALLLDEVNRLPERPLGLPFPDNQRLAALCRDFLNRPVARVEIDDWAAAMGISRRSFTRLFRKELGVSFATWRQQACIFASLPRLAAGEAVTNVALDAGYENIPAFTTMFRRMLGSSPRAYRQAARQRSAAFPDFEEMGG</sequence>
<dbReference type="Pfam" id="PF12833">
    <property type="entry name" value="HTH_18"/>
    <property type="match status" value="1"/>
</dbReference>
<dbReference type="InterPro" id="IPR014710">
    <property type="entry name" value="RmlC-like_jellyroll"/>
</dbReference>
<dbReference type="PANTHER" id="PTHR11019">
    <property type="entry name" value="HTH-TYPE TRANSCRIPTIONAL REGULATOR NIMR"/>
    <property type="match status" value="1"/>
</dbReference>
<dbReference type="InterPro" id="IPR018060">
    <property type="entry name" value="HTH_AraC"/>
</dbReference>
<dbReference type="InterPro" id="IPR011051">
    <property type="entry name" value="RmlC_Cupin_sf"/>
</dbReference>
<evidence type="ECO:0000259" key="6">
    <source>
        <dbReference type="PROSITE" id="PS01124"/>
    </source>
</evidence>
<dbReference type="PATRIC" id="fig|424182.3.peg.3003"/>
<dbReference type="HOGENOM" id="CLU_000445_87_4_5"/>
<dbReference type="Proteomes" id="UP000500870">
    <property type="component" value="Chromosome 3"/>
</dbReference>
<feature type="domain" description="HTH araC/xylS-type" evidence="6">
    <location>
        <begin position="168"/>
        <end position="268"/>
    </location>
</feature>
<organism evidence="7 9">
    <name type="scientific">Agrobacterium pusense</name>
    <dbReference type="NCBI Taxonomy" id="648995"/>
    <lineage>
        <taxon>Bacteria</taxon>
        <taxon>Pseudomonadati</taxon>
        <taxon>Pseudomonadota</taxon>
        <taxon>Alphaproteobacteria</taxon>
        <taxon>Hyphomicrobiales</taxon>
        <taxon>Rhizobiaceae</taxon>
        <taxon>Rhizobium/Agrobacterium group</taxon>
        <taxon>Agrobacterium</taxon>
    </lineage>
</organism>
<dbReference type="GO" id="GO:0043565">
    <property type="term" value="F:sequence-specific DNA binding"/>
    <property type="evidence" value="ECO:0007669"/>
    <property type="project" value="InterPro"/>
</dbReference>
<dbReference type="PROSITE" id="PS01124">
    <property type="entry name" value="HTH_ARAC_FAMILY_2"/>
    <property type="match status" value="1"/>
</dbReference>
<dbReference type="EMBL" id="HG518323">
    <property type="protein sequence ID" value="CDI09939.1"/>
    <property type="molecule type" value="Genomic_DNA"/>
</dbReference>
<gene>
    <name evidence="7" type="ORF">BN877_II0138</name>
    <name evidence="8" type="ORF">FOB41_18760</name>
</gene>
<dbReference type="KEGG" id="rir:BN877_II0138"/>
<reference evidence="8 10" key="3">
    <citation type="submission" date="2020-04" db="EMBL/GenBank/DDBJ databases">
        <title>FDA dAtabase for Regulatory Grade micrObial Sequences (FDA-ARGOS): Supporting development and validation of Infectious Disease Dx tests.</title>
        <authorList>
            <person name="Sciortino C."/>
            <person name="Tallon L."/>
            <person name="Sadzewicz L."/>
            <person name="Vavikolanu K."/>
            <person name="Mehta A."/>
            <person name="Aluvathingal J."/>
            <person name="Nadendla S."/>
            <person name="Nandy P."/>
            <person name="Geyer C."/>
            <person name="Yan Y."/>
            <person name="Sichtig H."/>
        </authorList>
    </citation>
    <scope>NUCLEOTIDE SEQUENCE [LARGE SCALE GENOMIC DNA]</scope>
    <source>
        <strain evidence="8 10">FDAARGOS_633</strain>
    </source>
</reference>
<dbReference type="FunFam" id="1.10.10.60:FF:000132">
    <property type="entry name" value="AraC family transcriptional regulator"/>
    <property type="match status" value="1"/>
</dbReference>
<evidence type="ECO:0000313" key="9">
    <source>
        <dbReference type="Proteomes" id="UP000016944"/>
    </source>
</evidence>
<keyword evidence="4" id="KW-0010">Activator</keyword>
<evidence type="ECO:0000313" key="8">
    <source>
        <dbReference type="EMBL" id="QIX23219.1"/>
    </source>
</evidence>
<dbReference type="InterPro" id="IPR009057">
    <property type="entry name" value="Homeodomain-like_sf"/>
</dbReference>
<dbReference type="Proteomes" id="UP000016944">
    <property type="component" value="Chromosome II"/>
</dbReference>
<evidence type="ECO:0000313" key="7">
    <source>
        <dbReference type="EMBL" id="CDI09939.1"/>
    </source>
</evidence>
<dbReference type="Gene3D" id="1.10.10.60">
    <property type="entry name" value="Homeodomain-like"/>
    <property type="match status" value="2"/>
</dbReference>